<dbReference type="PANTHER" id="PTHR14963">
    <property type="entry name" value="RHO GTPASE ACTIVATING PROTEIN 18,19-RELATED"/>
    <property type="match status" value="1"/>
</dbReference>
<sequence length="226" mass="25770">MDHGPDLLMLEKMDVLTQRQLQYLEDKYVTRTMKCVPEKFLEMCHMHLAFLLDLSGDKLELLLSDYEHDSDKKKKLGLTNVAVFKRKSDLGKHASTPEDKERYNKKKLSALQLLMLLMPSPSQKMTLQLVRLLQRVADCVETKMTPATLGTIFAPIFFLNRKVGASEVCSIVSLTEPAVAFMIENAHELFQAPKELVIDLANYWNRLEKSSPSAECETSSDPHQIK</sequence>
<dbReference type="Pfam" id="PF00620">
    <property type="entry name" value="RhoGAP"/>
    <property type="match status" value="1"/>
</dbReference>
<keyword evidence="4" id="KW-1185">Reference proteome</keyword>
<evidence type="ECO:0000259" key="2">
    <source>
        <dbReference type="PROSITE" id="PS50238"/>
    </source>
</evidence>
<dbReference type="EMBL" id="JASAOG010000155">
    <property type="protein sequence ID" value="KAK0047164.1"/>
    <property type="molecule type" value="Genomic_DNA"/>
</dbReference>
<comment type="caution">
    <text evidence="3">The sequence shown here is derived from an EMBL/GenBank/DDBJ whole genome shotgun (WGS) entry which is preliminary data.</text>
</comment>
<dbReference type="InterPro" id="IPR008936">
    <property type="entry name" value="Rho_GTPase_activation_prot"/>
</dbReference>
<dbReference type="GO" id="GO:0005737">
    <property type="term" value="C:cytoplasm"/>
    <property type="evidence" value="ECO:0007669"/>
    <property type="project" value="TreeGrafter"/>
</dbReference>
<reference evidence="3" key="1">
    <citation type="journal article" date="2023" name="PLoS Negl. Trop. Dis.">
        <title>A genome sequence for Biomphalaria pfeifferi, the major vector snail for the human-infecting parasite Schistosoma mansoni.</title>
        <authorList>
            <person name="Bu L."/>
            <person name="Lu L."/>
            <person name="Laidemitt M.R."/>
            <person name="Zhang S.M."/>
            <person name="Mutuku M."/>
            <person name="Mkoji G."/>
            <person name="Steinauer M."/>
            <person name="Loker E.S."/>
        </authorList>
    </citation>
    <scope>NUCLEOTIDE SEQUENCE</scope>
    <source>
        <strain evidence="3">KasaAsao</strain>
    </source>
</reference>
<evidence type="ECO:0000313" key="3">
    <source>
        <dbReference type="EMBL" id="KAK0047164.1"/>
    </source>
</evidence>
<organism evidence="3 4">
    <name type="scientific">Biomphalaria pfeifferi</name>
    <name type="common">Bloodfluke planorb</name>
    <name type="synonym">Freshwater snail</name>
    <dbReference type="NCBI Taxonomy" id="112525"/>
    <lineage>
        <taxon>Eukaryota</taxon>
        <taxon>Metazoa</taxon>
        <taxon>Spiralia</taxon>
        <taxon>Lophotrochozoa</taxon>
        <taxon>Mollusca</taxon>
        <taxon>Gastropoda</taxon>
        <taxon>Heterobranchia</taxon>
        <taxon>Euthyneura</taxon>
        <taxon>Panpulmonata</taxon>
        <taxon>Hygrophila</taxon>
        <taxon>Lymnaeoidea</taxon>
        <taxon>Planorbidae</taxon>
        <taxon>Biomphalaria</taxon>
    </lineage>
</organism>
<dbReference type="PANTHER" id="PTHR14963:SF7">
    <property type="entry name" value="RHO GTPASE-ACTIVATING PROTEIN 19"/>
    <property type="match status" value="1"/>
</dbReference>
<dbReference type="AlphaFoldDB" id="A0AAD8F223"/>
<dbReference type="Gene3D" id="1.10.555.10">
    <property type="entry name" value="Rho GTPase activation protein"/>
    <property type="match status" value="1"/>
</dbReference>
<name>A0AAD8F223_BIOPF</name>
<dbReference type="GO" id="GO:0051056">
    <property type="term" value="P:regulation of small GTPase mediated signal transduction"/>
    <property type="evidence" value="ECO:0007669"/>
    <property type="project" value="TreeGrafter"/>
</dbReference>
<dbReference type="SUPFAM" id="SSF48350">
    <property type="entry name" value="GTPase activation domain, GAP"/>
    <property type="match status" value="1"/>
</dbReference>
<dbReference type="GO" id="GO:0007165">
    <property type="term" value="P:signal transduction"/>
    <property type="evidence" value="ECO:0007669"/>
    <property type="project" value="InterPro"/>
</dbReference>
<gene>
    <name evidence="3" type="ORF">Bpfe_023435</name>
</gene>
<accession>A0AAD8F223</accession>
<evidence type="ECO:0000313" key="4">
    <source>
        <dbReference type="Proteomes" id="UP001233172"/>
    </source>
</evidence>
<dbReference type="InterPro" id="IPR000198">
    <property type="entry name" value="RhoGAP_dom"/>
</dbReference>
<feature type="domain" description="Rho-GAP" evidence="2">
    <location>
        <begin position="1"/>
        <end position="190"/>
    </location>
</feature>
<proteinExistence type="predicted"/>
<protein>
    <submittedName>
        <fullName evidence="3">Rho GTPase-activating protein 19-like isoform X4</fullName>
    </submittedName>
</protein>
<reference evidence="3" key="2">
    <citation type="submission" date="2023-04" db="EMBL/GenBank/DDBJ databases">
        <authorList>
            <person name="Bu L."/>
            <person name="Lu L."/>
            <person name="Laidemitt M.R."/>
            <person name="Zhang S.M."/>
            <person name="Mutuku M."/>
            <person name="Mkoji G."/>
            <person name="Steinauer M."/>
            <person name="Loker E.S."/>
        </authorList>
    </citation>
    <scope>NUCLEOTIDE SEQUENCE</scope>
    <source>
        <strain evidence="3">KasaAsao</strain>
        <tissue evidence="3">Whole Snail</tissue>
    </source>
</reference>
<evidence type="ECO:0000256" key="1">
    <source>
        <dbReference type="ARBA" id="ARBA00022468"/>
    </source>
</evidence>
<feature type="non-terminal residue" evidence="3">
    <location>
        <position position="226"/>
    </location>
</feature>
<keyword evidence="1" id="KW-0343">GTPase activation</keyword>
<dbReference type="GO" id="GO:0005096">
    <property type="term" value="F:GTPase activator activity"/>
    <property type="evidence" value="ECO:0007669"/>
    <property type="project" value="UniProtKB-KW"/>
</dbReference>
<dbReference type="PROSITE" id="PS50238">
    <property type="entry name" value="RHOGAP"/>
    <property type="match status" value="1"/>
</dbReference>
<dbReference type="Proteomes" id="UP001233172">
    <property type="component" value="Unassembled WGS sequence"/>
</dbReference>